<proteinExistence type="predicted"/>
<dbReference type="Proteomes" id="UP000652761">
    <property type="component" value="Unassembled WGS sequence"/>
</dbReference>
<feature type="region of interest" description="Disordered" evidence="1">
    <location>
        <begin position="222"/>
        <end position="243"/>
    </location>
</feature>
<dbReference type="Pfam" id="PF20167">
    <property type="entry name" value="Transposase_32"/>
    <property type="match status" value="1"/>
</dbReference>
<organism evidence="3 4">
    <name type="scientific">Colocasia esculenta</name>
    <name type="common">Wild taro</name>
    <name type="synonym">Arum esculentum</name>
    <dbReference type="NCBI Taxonomy" id="4460"/>
    <lineage>
        <taxon>Eukaryota</taxon>
        <taxon>Viridiplantae</taxon>
        <taxon>Streptophyta</taxon>
        <taxon>Embryophyta</taxon>
        <taxon>Tracheophyta</taxon>
        <taxon>Spermatophyta</taxon>
        <taxon>Magnoliopsida</taxon>
        <taxon>Liliopsida</taxon>
        <taxon>Araceae</taxon>
        <taxon>Aroideae</taxon>
        <taxon>Colocasieae</taxon>
        <taxon>Colocasia</taxon>
    </lineage>
</organism>
<accession>A0A843ULR1</accession>
<dbReference type="PANTHER" id="PTHR34482:SF36">
    <property type="entry name" value="RETROTRANSPOSON GAG DOMAIN-CONTAINING PROTEIN"/>
    <property type="match status" value="1"/>
</dbReference>
<dbReference type="EMBL" id="NMUH01000677">
    <property type="protein sequence ID" value="MQL83146.1"/>
    <property type="molecule type" value="Genomic_DNA"/>
</dbReference>
<evidence type="ECO:0000313" key="4">
    <source>
        <dbReference type="Proteomes" id="UP000652761"/>
    </source>
</evidence>
<dbReference type="InterPro" id="IPR001878">
    <property type="entry name" value="Znf_CCHC"/>
</dbReference>
<gene>
    <name evidence="3" type="ORF">Taro_015643</name>
</gene>
<evidence type="ECO:0000259" key="2">
    <source>
        <dbReference type="SMART" id="SM00343"/>
    </source>
</evidence>
<feature type="domain" description="CCHC-type" evidence="2">
    <location>
        <begin position="262"/>
        <end position="278"/>
    </location>
</feature>
<evidence type="ECO:0000313" key="3">
    <source>
        <dbReference type="EMBL" id="MQL83146.1"/>
    </source>
</evidence>
<dbReference type="SUPFAM" id="SSF57756">
    <property type="entry name" value="Retrovirus zinc finger-like domains"/>
    <property type="match status" value="1"/>
</dbReference>
<dbReference type="Gene3D" id="4.10.60.10">
    <property type="entry name" value="Zinc finger, CCHC-type"/>
    <property type="match status" value="1"/>
</dbReference>
<dbReference type="PANTHER" id="PTHR34482">
    <property type="entry name" value="DNA DAMAGE-INDUCIBLE PROTEIN 1-LIKE"/>
    <property type="match status" value="1"/>
</dbReference>
<dbReference type="InterPro" id="IPR005162">
    <property type="entry name" value="Retrotrans_gag_dom"/>
</dbReference>
<dbReference type="InterPro" id="IPR036875">
    <property type="entry name" value="Znf_CCHC_sf"/>
</dbReference>
<feature type="domain" description="CCHC-type" evidence="2">
    <location>
        <begin position="282"/>
        <end position="298"/>
    </location>
</feature>
<name>A0A843ULR1_COLES</name>
<sequence length="770" mass="85520">MQETVAGLTQALQNVVQAGNQARAARNGAGDLHRNFRSLNPPGFSGSPDLDEAENWQEEIERIFQVMQCTNREKVVLATFQFTNDARAWWKATSAHLPNVGELEWAGFLEIFRGKYFSERVKEKKVAEFATLKQKGMSVSEYEAQFVRLAMYAPHLVGTERLKANRFMDGLRPMFIEKLGPHNIQTYTEMVQRAQLVEDTMAKVEGMRGKDISKPTFIKRGAVDTTGTFPNNNNNNNKRPTTMKDYGMEKKIKVEETMTVEYCKFCNKPGHQADKCWKKAGACLRCGSHEHRIPNCPMLKDQAGRNQGVERFATVKTKLCGHKVVDVVDLKKNGMHNIVVALERLKWMKIATLSEVSYPDLVKAFYVCLKFEEDGTLTSMVKGTQIRVTYDLLESLFSVTTFGDSGVHSVDVQAKGLGIVGPEYKLKDGKMDVNQLNAFNFLLHFIVCQISVPRSATFSTCTKADSDLMFWAIQNQSINTAEVITERMKFASAQLWEKKSKLHVSLPYAHLLTRVFQDYGISMVGVVSEKMGQAIWSRNLKKSGFSLVAGVWTKTSVVEGEAIIGEAQEVQEEIGEVAAVAVLVVQEESTIAVPSVINSSRIEDIPSEHIELVGQISEVVSPPSIVASLLRNVLDSIPSTLGESINCGESVPEVVASGYIVDVILDEAPSQGEQEIIHEEATASHHEDTVLVDAPIEGEQSIEKDAAAQRKHNASVPVDDQCREGIVESASEEENDADILERVARARVVKGKEVVQDIPLLTRKPHKKST</sequence>
<dbReference type="Pfam" id="PF03732">
    <property type="entry name" value="Retrotrans_gag"/>
    <property type="match status" value="1"/>
</dbReference>
<dbReference type="GO" id="GO:0008270">
    <property type="term" value="F:zinc ion binding"/>
    <property type="evidence" value="ECO:0007669"/>
    <property type="project" value="InterPro"/>
</dbReference>
<dbReference type="InterPro" id="IPR046796">
    <property type="entry name" value="Transposase_32_dom"/>
</dbReference>
<reference evidence="3" key="1">
    <citation type="submission" date="2017-07" db="EMBL/GenBank/DDBJ databases">
        <title>Taro Niue Genome Assembly and Annotation.</title>
        <authorList>
            <person name="Atibalentja N."/>
            <person name="Keating K."/>
            <person name="Fields C.J."/>
        </authorList>
    </citation>
    <scope>NUCLEOTIDE SEQUENCE</scope>
    <source>
        <strain evidence="3">Niue_2</strain>
        <tissue evidence="3">Leaf</tissue>
    </source>
</reference>
<dbReference type="GO" id="GO:0003676">
    <property type="term" value="F:nucleic acid binding"/>
    <property type="evidence" value="ECO:0007669"/>
    <property type="project" value="InterPro"/>
</dbReference>
<comment type="caution">
    <text evidence="3">The sequence shown here is derived from an EMBL/GenBank/DDBJ whole genome shotgun (WGS) entry which is preliminary data.</text>
</comment>
<protein>
    <recommendedName>
        <fullName evidence="2">CCHC-type domain-containing protein</fullName>
    </recommendedName>
</protein>
<keyword evidence="4" id="KW-1185">Reference proteome</keyword>
<dbReference type="AlphaFoldDB" id="A0A843ULR1"/>
<evidence type="ECO:0000256" key="1">
    <source>
        <dbReference type="SAM" id="MobiDB-lite"/>
    </source>
</evidence>
<dbReference type="SMART" id="SM00343">
    <property type="entry name" value="ZnF_C2HC"/>
    <property type="match status" value="2"/>
</dbReference>
<dbReference type="OrthoDB" id="2011480at2759"/>